<name>W2TI97_NECAM</name>
<dbReference type="AlphaFoldDB" id="W2TI97"/>
<dbReference type="EMBL" id="KI658976">
    <property type="protein sequence ID" value="ETN80747.1"/>
    <property type="molecule type" value="Genomic_DNA"/>
</dbReference>
<dbReference type="KEGG" id="nai:NECAME_08988"/>
<keyword evidence="2" id="KW-1185">Reference proteome</keyword>
<sequence>MSIPPTQYDFPEKSLSAKYNEEKSKIVNIGSSEKYCNTKLICSETEQRNAVVPSPDLENFPKLVNKPLFLPKLKNTNTSIADGEVEHLISSDQTEAVDFASVLIAGDGNPVRHTLLSLVMEEDVPALMEAMNENFTCEFEDLNQSAPSKSSILYPPETRKERRKARQVSSIRFEETNPKVYTYLDELSAINKNKWVEGVHVDYEPSRHEIGYYLHYV</sequence>
<dbReference type="OrthoDB" id="5828827at2759"/>
<gene>
    <name evidence="1" type="ORF">NECAME_08988</name>
</gene>
<evidence type="ECO:0000313" key="1">
    <source>
        <dbReference type="EMBL" id="ETN80747.1"/>
    </source>
</evidence>
<dbReference type="Proteomes" id="UP000053676">
    <property type="component" value="Unassembled WGS sequence"/>
</dbReference>
<protein>
    <submittedName>
        <fullName evidence="1">Uncharacterized protein</fullName>
    </submittedName>
</protein>
<accession>W2TI97</accession>
<proteinExistence type="predicted"/>
<reference evidence="2" key="1">
    <citation type="journal article" date="2014" name="Nat. Genet.">
        <title>Genome of the human hookworm Necator americanus.</title>
        <authorList>
            <person name="Tang Y.T."/>
            <person name="Gao X."/>
            <person name="Rosa B.A."/>
            <person name="Abubucker S."/>
            <person name="Hallsworth-Pepin K."/>
            <person name="Martin J."/>
            <person name="Tyagi R."/>
            <person name="Heizer E."/>
            <person name="Zhang X."/>
            <person name="Bhonagiri-Palsikar V."/>
            <person name="Minx P."/>
            <person name="Warren W.C."/>
            <person name="Wang Q."/>
            <person name="Zhan B."/>
            <person name="Hotez P.J."/>
            <person name="Sternberg P.W."/>
            <person name="Dougall A."/>
            <person name="Gaze S.T."/>
            <person name="Mulvenna J."/>
            <person name="Sotillo J."/>
            <person name="Ranganathan S."/>
            <person name="Rabelo E.M."/>
            <person name="Wilson R.K."/>
            <person name="Felgner P.L."/>
            <person name="Bethony J."/>
            <person name="Hawdon J.M."/>
            <person name="Gasser R.B."/>
            <person name="Loukas A."/>
            <person name="Mitreva M."/>
        </authorList>
    </citation>
    <scope>NUCLEOTIDE SEQUENCE [LARGE SCALE GENOMIC DNA]</scope>
</reference>
<evidence type="ECO:0000313" key="2">
    <source>
        <dbReference type="Proteomes" id="UP000053676"/>
    </source>
</evidence>
<organism evidence="1 2">
    <name type="scientific">Necator americanus</name>
    <name type="common">Human hookworm</name>
    <dbReference type="NCBI Taxonomy" id="51031"/>
    <lineage>
        <taxon>Eukaryota</taxon>
        <taxon>Metazoa</taxon>
        <taxon>Ecdysozoa</taxon>
        <taxon>Nematoda</taxon>
        <taxon>Chromadorea</taxon>
        <taxon>Rhabditida</taxon>
        <taxon>Rhabditina</taxon>
        <taxon>Rhabditomorpha</taxon>
        <taxon>Strongyloidea</taxon>
        <taxon>Ancylostomatidae</taxon>
        <taxon>Bunostominae</taxon>
        <taxon>Necator</taxon>
    </lineage>
</organism>